<sequence length="80" mass="9017">MHSKNNEKFIEQPNLGPTLEFLGSAFETLGLLIGTIGEGISLQEMLEEEHSEKKIMSDQKSQLSQIEKKLDCIIKELKSL</sequence>
<keyword evidence="2" id="KW-1185">Reference proteome</keyword>
<dbReference type="RefSeq" id="WP_144539868.1">
    <property type="nucleotide sequence ID" value="NZ_JACSQO010000003.1"/>
</dbReference>
<dbReference type="EMBL" id="JACSQO010000003">
    <property type="protein sequence ID" value="MBD7944031.1"/>
    <property type="molecule type" value="Genomic_DNA"/>
</dbReference>
<accession>A0ABR8R8E2</accession>
<organism evidence="1 2">
    <name type="scientific">Psychrobacillus faecigallinarum</name>
    <dbReference type="NCBI Taxonomy" id="2762235"/>
    <lineage>
        <taxon>Bacteria</taxon>
        <taxon>Bacillati</taxon>
        <taxon>Bacillota</taxon>
        <taxon>Bacilli</taxon>
        <taxon>Bacillales</taxon>
        <taxon>Bacillaceae</taxon>
        <taxon>Psychrobacillus</taxon>
    </lineage>
</organism>
<protein>
    <submittedName>
        <fullName evidence="1">Uncharacterized protein</fullName>
    </submittedName>
</protein>
<comment type="caution">
    <text evidence="1">The sequence shown here is derived from an EMBL/GenBank/DDBJ whole genome shotgun (WGS) entry which is preliminary data.</text>
</comment>
<reference evidence="1 2" key="1">
    <citation type="submission" date="2020-08" db="EMBL/GenBank/DDBJ databases">
        <title>A Genomic Blueprint of the Chicken Gut Microbiome.</title>
        <authorList>
            <person name="Gilroy R."/>
            <person name="Ravi A."/>
            <person name="Getino M."/>
            <person name="Pursley I."/>
            <person name="Horton D.L."/>
            <person name="Alikhan N.-F."/>
            <person name="Baker D."/>
            <person name="Gharbi K."/>
            <person name="Hall N."/>
            <person name="Watson M."/>
            <person name="Adriaenssens E.M."/>
            <person name="Foster-Nyarko E."/>
            <person name="Jarju S."/>
            <person name="Secka A."/>
            <person name="Antonio M."/>
            <person name="Oren A."/>
            <person name="Chaudhuri R."/>
            <person name="La Ragione R.M."/>
            <person name="Hildebrand F."/>
            <person name="Pallen M.J."/>
        </authorList>
    </citation>
    <scope>NUCLEOTIDE SEQUENCE [LARGE SCALE GENOMIC DNA]</scope>
    <source>
        <strain evidence="1 2">Sa2BUA9</strain>
    </source>
</reference>
<evidence type="ECO:0000313" key="1">
    <source>
        <dbReference type="EMBL" id="MBD7944031.1"/>
    </source>
</evidence>
<gene>
    <name evidence="1" type="ORF">H9650_07855</name>
</gene>
<name>A0ABR8R8E2_9BACI</name>
<evidence type="ECO:0000313" key="2">
    <source>
        <dbReference type="Proteomes" id="UP000640786"/>
    </source>
</evidence>
<dbReference type="Proteomes" id="UP000640786">
    <property type="component" value="Unassembled WGS sequence"/>
</dbReference>
<proteinExistence type="predicted"/>